<sequence length="509" mass="56565">MFMTLHLEKQEHTRNNKLLAADVLANSMSQTFITLWLLFVVNTTPGEQHDRAIRVDSHPLHNTPLKDAPVVVTVNLQQSLNTITDHFIGHSLGFPNYGVHLAAYLESRKLITIARALSPMWVRMAGNFVSGPPYKMSRGPLWDKMNHFFKTVGWDQIHVLDDDVHGNNGSWSPDKARVLVQYSAARNYSIAGFELGNEYDVQSQHDNTTLTPAELATGVQTLQTLLGEFPKYYSSFITGPDTLFVLPTFFQGFLSAGGQKVVRAATFHHYYFSGLKATLSSFTNITIMQSLAHKIDKAMAESRSVNPLLPVWLSETGSASAQGAPGLSDRFVAGFLWLDKLGVCAKKGIQSVIRFVFYANDQASFGLIDKNLNPNPDFWLTVLYRRIVRGAVFLATGRHDVRVYAACANTDNFKAGGLALYILNPNNYPVTFDLPQFTHQPRFRYSLTAGDKDGLTSKYIALNGEKLQLVNDELPPLEPESAPPGVVTVPAYSYTFLVFPEAEVSICLH</sequence>
<dbReference type="GO" id="GO:0016020">
    <property type="term" value="C:membrane"/>
    <property type="evidence" value="ECO:0007669"/>
    <property type="project" value="InterPro"/>
</dbReference>
<protein>
    <recommendedName>
        <fullName evidence="4">Heparanase</fullName>
    </recommendedName>
</protein>
<proteinExistence type="inferred from homology"/>
<reference evidence="2 3" key="1">
    <citation type="submission" date="2024-02" db="EMBL/GenBank/DDBJ databases">
        <title>Chromosome-scale genome assembly of the rough periwinkle Littorina saxatilis.</title>
        <authorList>
            <person name="De Jode A."/>
            <person name="Faria R."/>
            <person name="Formenti G."/>
            <person name="Sims Y."/>
            <person name="Smith T.P."/>
            <person name="Tracey A."/>
            <person name="Wood J.M.D."/>
            <person name="Zagrodzka Z.B."/>
            <person name="Johannesson K."/>
            <person name="Butlin R.K."/>
            <person name="Leder E.H."/>
        </authorList>
    </citation>
    <scope>NUCLEOTIDE SEQUENCE [LARGE SCALE GENOMIC DNA]</scope>
    <source>
        <strain evidence="2">Snail1</strain>
        <tissue evidence="2">Muscle</tissue>
    </source>
</reference>
<dbReference type="PANTHER" id="PTHR46145">
    <property type="entry name" value="HEPARANASE"/>
    <property type="match status" value="1"/>
</dbReference>
<evidence type="ECO:0008006" key="4">
    <source>
        <dbReference type="Google" id="ProtNLM"/>
    </source>
</evidence>
<dbReference type="AlphaFoldDB" id="A0AAN9AUJ1"/>
<evidence type="ECO:0000256" key="1">
    <source>
        <dbReference type="ARBA" id="ARBA00009800"/>
    </source>
</evidence>
<keyword evidence="3" id="KW-1185">Reference proteome</keyword>
<dbReference type="SUPFAM" id="SSF51445">
    <property type="entry name" value="(Trans)glycosidases"/>
    <property type="match status" value="1"/>
</dbReference>
<dbReference type="InterPro" id="IPR017853">
    <property type="entry name" value="GH"/>
</dbReference>
<evidence type="ECO:0000313" key="3">
    <source>
        <dbReference type="Proteomes" id="UP001374579"/>
    </source>
</evidence>
<dbReference type="EMBL" id="JBAMIC010000019">
    <property type="protein sequence ID" value="KAK7093357.1"/>
    <property type="molecule type" value="Genomic_DNA"/>
</dbReference>
<accession>A0AAN9AUJ1</accession>
<dbReference type="PANTHER" id="PTHR46145:SF4">
    <property type="entry name" value="HEPARANASE"/>
    <property type="match status" value="1"/>
</dbReference>
<comment type="caution">
    <text evidence="2">The sequence shown here is derived from an EMBL/GenBank/DDBJ whole genome shotgun (WGS) entry which is preliminary data.</text>
</comment>
<dbReference type="Pfam" id="PF03662">
    <property type="entry name" value="Glyco_hydro_79n"/>
    <property type="match status" value="1"/>
</dbReference>
<organism evidence="2 3">
    <name type="scientific">Littorina saxatilis</name>
    <dbReference type="NCBI Taxonomy" id="31220"/>
    <lineage>
        <taxon>Eukaryota</taxon>
        <taxon>Metazoa</taxon>
        <taxon>Spiralia</taxon>
        <taxon>Lophotrochozoa</taxon>
        <taxon>Mollusca</taxon>
        <taxon>Gastropoda</taxon>
        <taxon>Caenogastropoda</taxon>
        <taxon>Littorinimorpha</taxon>
        <taxon>Littorinoidea</taxon>
        <taxon>Littorinidae</taxon>
        <taxon>Littorina</taxon>
    </lineage>
</organism>
<dbReference type="Gene3D" id="3.20.20.80">
    <property type="entry name" value="Glycosidases"/>
    <property type="match status" value="1"/>
</dbReference>
<name>A0AAN9AUJ1_9CAEN</name>
<dbReference type="GO" id="GO:0031012">
    <property type="term" value="C:extracellular matrix"/>
    <property type="evidence" value="ECO:0007669"/>
    <property type="project" value="TreeGrafter"/>
</dbReference>
<comment type="similarity">
    <text evidence="1">Belongs to the glycosyl hydrolase 79 family.</text>
</comment>
<dbReference type="GO" id="GO:0016798">
    <property type="term" value="F:hydrolase activity, acting on glycosyl bonds"/>
    <property type="evidence" value="ECO:0007669"/>
    <property type="project" value="InterPro"/>
</dbReference>
<dbReference type="InterPro" id="IPR005199">
    <property type="entry name" value="Glyco_hydro_79"/>
</dbReference>
<dbReference type="Proteomes" id="UP001374579">
    <property type="component" value="Unassembled WGS sequence"/>
</dbReference>
<dbReference type="GO" id="GO:0005615">
    <property type="term" value="C:extracellular space"/>
    <property type="evidence" value="ECO:0007669"/>
    <property type="project" value="TreeGrafter"/>
</dbReference>
<gene>
    <name evidence="2" type="ORF">V1264_007124</name>
</gene>
<evidence type="ECO:0000313" key="2">
    <source>
        <dbReference type="EMBL" id="KAK7093357.1"/>
    </source>
</evidence>